<evidence type="ECO:0000256" key="7">
    <source>
        <dbReference type="ARBA" id="ARBA00022806"/>
    </source>
</evidence>
<dbReference type="CDD" id="cd18808">
    <property type="entry name" value="SF1_C_Upf1"/>
    <property type="match status" value="1"/>
</dbReference>
<evidence type="ECO:0000256" key="11">
    <source>
        <dbReference type="SAM" id="MobiDB-lite"/>
    </source>
</evidence>
<sequence length="767" mass="85548">MTCAGRSASSSCGVCSPSSGPLQTTRCRLPAADYALLKAKGPYKRPIFVPHEPDPKAIPTAHPPTWSKVRWAVKLPEFPVPERLAKALNVVDRQRSEAQIRAQFLPGDFNAETYSSFLSTLLHIEEYQQSVNLARYNLSSVPLHQERTGRYRLYIRGLTEGKPSLLVGDKLLVCKYAEQIWHEAIVHEVRFQEVILYINSTFKLRSSGDLIDVRFQLNRMPWRRRQQAVTLNVNQPRFLFPTAQDTSTLHRPTAADIDAFDFGDESLIDNQEQKTIVAAIANAPPASVPFVVFGPPGTGKTVTLVEAALQILWNDPTARLLMCAPTNDAADLLAFKMMDLGPSHLFRLNAIWRPIKSTLQVILKEFCLINGNRVYAIPEVEALKKFRVIVTTCVSAAVPYSLGISRGWFTHVFLDEAGQCSEPDSMIPLKLIAGPETNVVLAGDIKQLGPVIHSSIGRDLGLRSSYMERLSSRPIYDLETYRGITIMKLIKHFRSHPAIISYSNRRFYANELLPCGDPAITHSMLRSVVLDGLNPEFPIVFHGIAGRDEQEEGSPSYFNIAEASLVAQYCDELISDRKVPITAKDIGVISPYTAQCRKIRALLDRSSVRMEGLKVGTTEEFQGQERRVIILSTARSNPAHAIGDMHRRLGFVGDAQRFNVAITRARALLIVVGDPGVLTLDPVWKEFLAYVQSNGGWRGKGLHRNNLNSDDEDTAQDAVRQETKELIERIQSLNFGNANGWAVPNPDNLGPEPDEEAYDDRPMTMDD</sequence>
<comment type="catalytic activity">
    <reaction evidence="10">
        <text>ATP + H2O = ADP + phosphate + H(+)</text>
        <dbReference type="Rhea" id="RHEA:13065"/>
        <dbReference type="ChEBI" id="CHEBI:15377"/>
        <dbReference type="ChEBI" id="CHEBI:15378"/>
        <dbReference type="ChEBI" id="CHEBI:30616"/>
        <dbReference type="ChEBI" id="CHEBI:43474"/>
        <dbReference type="ChEBI" id="CHEBI:456216"/>
        <dbReference type="EC" id="3.6.4.13"/>
    </reaction>
</comment>
<keyword evidence="5" id="KW-0547">Nucleotide-binding</keyword>
<keyword evidence="7" id="KW-0347">Helicase</keyword>
<evidence type="ECO:0000313" key="15">
    <source>
        <dbReference type="EMBL" id="KZT64425.1"/>
    </source>
</evidence>
<dbReference type="SUPFAM" id="SSF52540">
    <property type="entry name" value="P-loop containing nucleoside triphosphate hydrolases"/>
    <property type="match status" value="1"/>
</dbReference>
<dbReference type="GO" id="GO:0032574">
    <property type="term" value="F:5'-3' RNA helicase activity"/>
    <property type="evidence" value="ECO:0007669"/>
    <property type="project" value="InterPro"/>
</dbReference>
<reference evidence="15 16" key="1">
    <citation type="journal article" date="2016" name="Mol. Biol. Evol.">
        <title>Comparative Genomics of Early-Diverging Mushroom-Forming Fungi Provides Insights into the Origins of Lignocellulose Decay Capabilities.</title>
        <authorList>
            <person name="Nagy L.G."/>
            <person name="Riley R."/>
            <person name="Tritt A."/>
            <person name="Adam C."/>
            <person name="Daum C."/>
            <person name="Floudas D."/>
            <person name="Sun H."/>
            <person name="Yadav J.S."/>
            <person name="Pangilinan J."/>
            <person name="Larsson K.H."/>
            <person name="Matsuura K."/>
            <person name="Barry K."/>
            <person name="Labutti K."/>
            <person name="Kuo R."/>
            <person name="Ohm R.A."/>
            <person name="Bhattacharya S.S."/>
            <person name="Shirouzu T."/>
            <person name="Yoshinaga Y."/>
            <person name="Martin F.M."/>
            <person name="Grigoriev I.V."/>
            <person name="Hibbett D.S."/>
        </authorList>
    </citation>
    <scope>NUCLEOTIDE SEQUENCE [LARGE SCALE GENOMIC DNA]</scope>
    <source>
        <strain evidence="15 16">L-15889</strain>
    </source>
</reference>
<dbReference type="InterPro" id="IPR049080">
    <property type="entry name" value="MOV-10-like_beta-barrel"/>
</dbReference>
<keyword evidence="16" id="KW-1185">Reference proteome</keyword>
<dbReference type="InterPro" id="IPR041677">
    <property type="entry name" value="DNA2/NAM7_AAA_11"/>
</dbReference>
<evidence type="ECO:0000256" key="10">
    <source>
        <dbReference type="ARBA" id="ARBA00047984"/>
    </source>
</evidence>
<evidence type="ECO:0000259" key="12">
    <source>
        <dbReference type="Pfam" id="PF13086"/>
    </source>
</evidence>
<dbReference type="InterPro" id="IPR047187">
    <property type="entry name" value="SF1_C_Upf1"/>
</dbReference>
<protein>
    <recommendedName>
        <fullName evidence="3">RNA helicase</fullName>
        <ecNumber evidence="3">3.6.4.13</ecNumber>
    </recommendedName>
</protein>
<dbReference type="GO" id="GO:0016787">
    <property type="term" value="F:hydrolase activity"/>
    <property type="evidence" value="ECO:0007669"/>
    <property type="project" value="UniProtKB-KW"/>
</dbReference>
<accession>A0A165LHH9</accession>
<feature type="domain" description="DNA2/NAM7 helicase helicase" evidence="12">
    <location>
        <begin position="379"/>
        <end position="454"/>
    </location>
</feature>
<evidence type="ECO:0000259" key="14">
    <source>
        <dbReference type="Pfam" id="PF21634"/>
    </source>
</evidence>
<dbReference type="Pfam" id="PF21634">
    <property type="entry name" value="MOV-10_beta-barrel"/>
    <property type="match status" value="1"/>
</dbReference>
<dbReference type="STRING" id="1314783.A0A165LHH9"/>
<evidence type="ECO:0000313" key="16">
    <source>
        <dbReference type="Proteomes" id="UP000076727"/>
    </source>
</evidence>
<gene>
    <name evidence="15" type="ORF">DAEQUDRAFT_611141</name>
</gene>
<evidence type="ECO:0000256" key="9">
    <source>
        <dbReference type="ARBA" id="ARBA00023158"/>
    </source>
</evidence>
<dbReference type="GO" id="GO:0031047">
    <property type="term" value="P:regulatory ncRNA-mediated gene silencing"/>
    <property type="evidence" value="ECO:0007669"/>
    <property type="project" value="UniProtKB-KW"/>
</dbReference>
<dbReference type="InterPro" id="IPR026122">
    <property type="entry name" value="MOV-10/SDE3_DEXXQ/H-box"/>
</dbReference>
<keyword evidence="6 15" id="KW-0378">Hydrolase</keyword>
<keyword evidence="8" id="KW-0067">ATP-binding</keyword>
<keyword evidence="9" id="KW-0943">RNA-mediated gene silencing</keyword>
<comment type="subcellular location">
    <subcellularLocation>
        <location evidence="1">Cytoplasm</location>
    </subcellularLocation>
</comment>
<evidence type="ECO:0000256" key="4">
    <source>
        <dbReference type="ARBA" id="ARBA00022490"/>
    </source>
</evidence>
<dbReference type="GO" id="GO:0003723">
    <property type="term" value="F:RNA binding"/>
    <property type="evidence" value="ECO:0007669"/>
    <property type="project" value="InterPro"/>
</dbReference>
<evidence type="ECO:0000256" key="3">
    <source>
        <dbReference type="ARBA" id="ARBA00012552"/>
    </source>
</evidence>
<evidence type="ECO:0000256" key="1">
    <source>
        <dbReference type="ARBA" id="ARBA00004496"/>
    </source>
</evidence>
<feature type="compositionally biased region" description="Low complexity" evidence="11">
    <location>
        <begin position="1"/>
        <end position="21"/>
    </location>
</feature>
<dbReference type="AlphaFoldDB" id="A0A165LHH9"/>
<dbReference type="GO" id="GO:0005737">
    <property type="term" value="C:cytoplasm"/>
    <property type="evidence" value="ECO:0007669"/>
    <property type="project" value="UniProtKB-SubCell"/>
</dbReference>
<dbReference type="Proteomes" id="UP000076727">
    <property type="component" value="Unassembled WGS sequence"/>
</dbReference>
<dbReference type="EC" id="3.6.4.13" evidence="3"/>
<dbReference type="OrthoDB" id="6513042at2759"/>
<evidence type="ECO:0000256" key="5">
    <source>
        <dbReference type="ARBA" id="ARBA00022741"/>
    </source>
</evidence>
<organism evidence="15 16">
    <name type="scientific">Daedalea quercina L-15889</name>
    <dbReference type="NCBI Taxonomy" id="1314783"/>
    <lineage>
        <taxon>Eukaryota</taxon>
        <taxon>Fungi</taxon>
        <taxon>Dikarya</taxon>
        <taxon>Basidiomycota</taxon>
        <taxon>Agaricomycotina</taxon>
        <taxon>Agaricomycetes</taxon>
        <taxon>Polyporales</taxon>
        <taxon>Fomitopsis</taxon>
    </lineage>
</organism>
<evidence type="ECO:0000256" key="2">
    <source>
        <dbReference type="ARBA" id="ARBA00005601"/>
    </source>
</evidence>
<dbReference type="InterPro" id="IPR041679">
    <property type="entry name" value="DNA2/NAM7-like_C"/>
</dbReference>
<dbReference type="Gene3D" id="3.40.50.300">
    <property type="entry name" value="P-loop containing nucleotide triphosphate hydrolases"/>
    <property type="match status" value="2"/>
</dbReference>
<feature type="domain" description="DNA2/NAM7 helicase-like C-terminal" evidence="13">
    <location>
        <begin position="483"/>
        <end position="674"/>
    </location>
</feature>
<dbReference type="Pfam" id="PF13086">
    <property type="entry name" value="AAA_11"/>
    <property type="match status" value="2"/>
</dbReference>
<feature type="region of interest" description="Disordered" evidence="11">
    <location>
        <begin position="736"/>
        <end position="767"/>
    </location>
</feature>
<comment type="similarity">
    <text evidence="2">Belongs to the DNA2/NAM7 helicase family. SDE3 subfamily.</text>
</comment>
<keyword evidence="4" id="KW-0963">Cytoplasm</keyword>
<dbReference type="Pfam" id="PF13087">
    <property type="entry name" value="AAA_12"/>
    <property type="match status" value="1"/>
</dbReference>
<feature type="domain" description="DNA2/NAM7 helicase helicase" evidence="12">
    <location>
        <begin position="270"/>
        <end position="339"/>
    </location>
</feature>
<evidence type="ECO:0000256" key="8">
    <source>
        <dbReference type="ARBA" id="ARBA00022840"/>
    </source>
</evidence>
<dbReference type="PANTHER" id="PTHR45418">
    <property type="entry name" value="CANCER/TESTIS ANTIGEN 55"/>
    <property type="match status" value="1"/>
</dbReference>
<dbReference type="CDD" id="cd18038">
    <property type="entry name" value="DEXXQc_Helz-like"/>
    <property type="match status" value="1"/>
</dbReference>
<evidence type="ECO:0000259" key="13">
    <source>
        <dbReference type="Pfam" id="PF13087"/>
    </source>
</evidence>
<feature type="domain" description="Helicase MOV-10-like beta-barrel" evidence="14">
    <location>
        <begin position="136"/>
        <end position="215"/>
    </location>
</feature>
<dbReference type="InterPro" id="IPR027417">
    <property type="entry name" value="P-loop_NTPase"/>
</dbReference>
<dbReference type="PANTHER" id="PTHR45418:SF1">
    <property type="entry name" value="CANCER_TESTIS ANTIGEN 55"/>
    <property type="match status" value="1"/>
</dbReference>
<proteinExistence type="inferred from homology"/>
<evidence type="ECO:0000256" key="6">
    <source>
        <dbReference type="ARBA" id="ARBA00022801"/>
    </source>
</evidence>
<feature type="region of interest" description="Disordered" evidence="11">
    <location>
        <begin position="1"/>
        <end position="22"/>
    </location>
</feature>
<name>A0A165LHH9_9APHY</name>
<dbReference type="GO" id="GO:0005524">
    <property type="term" value="F:ATP binding"/>
    <property type="evidence" value="ECO:0007669"/>
    <property type="project" value="UniProtKB-KW"/>
</dbReference>
<dbReference type="EMBL" id="KV429129">
    <property type="protein sequence ID" value="KZT64425.1"/>
    <property type="molecule type" value="Genomic_DNA"/>
</dbReference>